<dbReference type="Proteomes" id="UP000324800">
    <property type="component" value="Unassembled WGS sequence"/>
</dbReference>
<dbReference type="AlphaFoldDB" id="A0A5J4WR97"/>
<proteinExistence type="predicted"/>
<comment type="caution">
    <text evidence="1">The sequence shown here is derived from an EMBL/GenBank/DDBJ whole genome shotgun (WGS) entry which is preliminary data.</text>
</comment>
<sequence>MLAFDQILADLETKLLQQCILQQGTLILIVKYDWISTLKFSKHYASANGDDVTLEITENATVTSSTSRVQQLDVVIDMRTTLD</sequence>
<organism evidence="1 2">
    <name type="scientific">Streblomastix strix</name>
    <dbReference type="NCBI Taxonomy" id="222440"/>
    <lineage>
        <taxon>Eukaryota</taxon>
        <taxon>Metamonada</taxon>
        <taxon>Preaxostyla</taxon>
        <taxon>Oxymonadida</taxon>
        <taxon>Streblomastigidae</taxon>
        <taxon>Streblomastix</taxon>
    </lineage>
</organism>
<evidence type="ECO:0000313" key="1">
    <source>
        <dbReference type="EMBL" id="KAA6397614.1"/>
    </source>
</evidence>
<dbReference type="EMBL" id="SNRW01001139">
    <property type="protein sequence ID" value="KAA6397614.1"/>
    <property type="molecule type" value="Genomic_DNA"/>
</dbReference>
<evidence type="ECO:0000313" key="2">
    <source>
        <dbReference type="Proteomes" id="UP000324800"/>
    </source>
</evidence>
<name>A0A5J4WR97_9EUKA</name>
<accession>A0A5J4WR97</accession>
<reference evidence="1 2" key="1">
    <citation type="submission" date="2019-03" db="EMBL/GenBank/DDBJ databases">
        <title>Single cell metagenomics reveals metabolic interactions within the superorganism composed of flagellate Streblomastix strix and complex community of Bacteroidetes bacteria on its surface.</title>
        <authorList>
            <person name="Treitli S.C."/>
            <person name="Kolisko M."/>
            <person name="Husnik F."/>
            <person name="Keeling P."/>
            <person name="Hampl V."/>
        </authorList>
    </citation>
    <scope>NUCLEOTIDE SEQUENCE [LARGE SCALE GENOMIC DNA]</scope>
    <source>
        <strain evidence="1">ST1C</strain>
    </source>
</reference>
<gene>
    <name evidence="1" type="ORF">EZS28_006865</name>
</gene>
<protein>
    <submittedName>
        <fullName evidence="1">Uncharacterized protein</fullName>
    </submittedName>
</protein>